<dbReference type="PROSITE" id="PS50110">
    <property type="entry name" value="RESPONSE_REGULATORY"/>
    <property type="match status" value="1"/>
</dbReference>
<keyword evidence="1" id="KW-0238">DNA-binding</keyword>
<evidence type="ECO:0000256" key="1">
    <source>
        <dbReference type="ARBA" id="ARBA00023125"/>
    </source>
</evidence>
<name>D5BMS7_PUNMI</name>
<evidence type="ECO:0000313" key="5">
    <source>
        <dbReference type="EMBL" id="ADE40120.1"/>
    </source>
</evidence>
<dbReference type="GO" id="GO:0003677">
    <property type="term" value="F:DNA binding"/>
    <property type="evidence" value="ECO:0007669"/>
    <property type="project" value="UniProtKB-KW"/>
</dbReference>
<keyword evidence="5" id="KW-0560">Oxidoreductase</keyword>
<dbReference type="GO" id="GO:0008901">
    <property type="term" value="F:ferredoxin hydrogenase activity"/>
    <property type="evidence" value="ECO:0007669"/>
    <property type="project" value="UniProtKB-EC"/>
</dbReference>
<feature type="modified residue" description="4-aspartylphosphate" evidence="2">
    <location>
        <position position="54"/>
    </location>
</feature>
<reference evidence="5 6" key="1">
    <citation type="journal article" date="2010" name="J. Bacteriol.">
        <title>Complete genome sequence of "Candidatus Puniceispirillum marinum" IMCC1322, a representative of the SAR116 clade in the Alphaproteobacteria.</title>
        <authorList>
            <person name="Oh H.M."/>
            <person name="Kwon K.K."/>
            <person name="Kang I."/>
            <person name="Kang S.G."/>
            <person name="Lee J.H."/>
            <person name="Kim S.J."/>
            <person name="Cho J.C."/>
        </authorList>
    </citation>
    <scope>NUCLEOTIDE SEQUENCE [LARGE SCALE GENOMIC DNA]</scope>
    <source>
        <strain evidence="5 6">IMCC1322</strain>
    </source>
</reference>
<feature type="domain" description="HTH luxR-type" evidence="3">
    <location>
        <begin position="140"/>
        <end position="205"/>
    </location>
</feature>
<dbReference type="RefSeq" id="WP_013046747.1">
    <property type="nucleotide sequence ID" value="NC_014010.1"/>
</dbReference>
<protein>
    <submittedName>
        <fullName evidence="5">Two component transcriptional regulator, LuxR family</fullName>
        <ecNumber evidence="5">1.12.7.2</ecNumber>
    </submittedName>
</protein>
<dbReference type="PROSITE" id="PS00622">
    <property type="entry name" value="HTH_LUXR_1"/>
    <property type="match status" value="1"/>
</dbReference>
<dbReference type="InterPro" id="IPR016032">
    <property type="entry name" value="Sig_transdc_resp-reg_C-effctor"/>
</dbReference>
<dbReference type="InterPro" id="IPR039420">
    <property type="entry name" value="WalR-like"/>
</dbReference>
<evidence type="ECO:0000259" key="3">
    <source>
        <dbReference type="PROSITE" id="PS50043"/>
    </source>
</evidence>
<organism evidence="5 6">
    <name type="scientific">Puniceispirillum marinum (strain IMCC1322)</name>
    <dbReference type="NCBI Taxonomy" id="488538"/>
    <lineage>
        <taxon>Bacteria</taxon>
        <taxon>Pseudomonadati</taxon>
        <taxon>Pseudomonadota</taxon>
        <taxon>Alphaproteobacteria</taxon>
        <taxon>Candidatus Puniceispirillales</taxon>
        <taxon>Candidatus Puniceispirillaceae</taxon>
        <taxon>Candidatus Puniceispirillum</taxon>
    </lineage>
</organism>
<dbReference type="PROSITE" id="PS50043">
    <property type="entry name" value="HTH_LUXR_2"/>
    <property type="match status" value="1"/>
</dbReference>
<dbReference type="Gene3D" id="1.10.10.10">
    <property type="entry name" value="Winged helix-like DNA-binding domain superfamily/Winged helix DNA-binding domain"/>
    <property type="match status" value="1"/>
</dbReference>
<gene>
    <name evidence="5" type="ordered locus">SAR116_1877</name>
</gene>
<evidence type="ECO:0000259" key="4">
    <source>
        <dbReference type="PROSITE" id="PS50110"/>
    </source>
</evidence>
<dbReference type="HOGENOM" id="CLU_000445_90_8_5"/>
<dbReference type="AlphaFoldDB" id="D5BMS7"/>
<dbReference type="KEGG" id="apb:SAR116_1877"/>
<dbReference type="CDD" id="cd06170">
    <property type="entry name" value="LuxR_C_like"/>
    <property type="match status" value="1"/>
</dbReference>
<accession>D5BMS7</accession>
<dbReference type="STRING" id="488538.SAR116_1877"/>
<dbReference type="SMART" id="SM00421">
    <property type="entry name" value="HTH_LUXR"/>
    <property type="match status" value="1"/>
</dbReference>
<dbReference type="InterPro" id="IPR011006">
    <property type="entry name" value="CheY-like_superfamily"/>
</dbReference>
<dbReference type="SUPFAM" id="SSF52172">
    <property type="entry name" value="CheY-like"/>
    <property type="match status" value="1"/>
</dbReference>
<feature type="domain" description="Response regulatory" evidence="4">
    <location>
        <begin position="2"/>
        <end position="120"/>
    </location>
</feature>
<dbReference type="InterPro" id="IPR001789">
    <property type="entry name" value="Sig_transdc_resp-reg_receiver"/>
</dbReference>
<dbReference type="GO" id="GO:0006355">
    <property type="term" value="P:regulation of DNA-templated transcription"/>
    <property type="evidence" value="ECO:0007669"/>
    <property type="project" value="InterPro"/>
</dbReference>
<dbReference type="GO" id="GO:0000160">
    <property type="term" value="P:phosphorelay signal transduction system"/>
    <property type="evidence" value="ECO:0007669"/>
    <property type="project" value="InterPro"/>
</dbReference>
<dbReference type="Pfam" id="PF00072">
    <property type="entry name" value="Response_reg"/>
    <property type="match status" value="1"/>
</dbReference>
<dbReference type="InterPro" id="IPR000792">
    <property type="entry name" value="Tscrpt_reg_LuxR_C"/>
</dbReference>
<dbReference type="PRINTS" id="PR00038">
    <property type="entry name" value="HTHLUXR"/>
</dbReference>
<proteinExistence type="predicted"/>
<keyword evidence="6" id="KW-1185">Reference proteome</keyword>
<dbReference type="Gene3D" id="3.40.50.2300">
    <property type="match status" value="1"/>
</dbReference>
<keyword evidence="2" id="KW-0597">Phosphoprotein</keyword>
<dbReference type="SUPFAM" id="SSF46894">
    <property type="entry name" value="C-terminal effector domain of the bipartite response regulators"/>
    <property type="match status" value="1"/>
</dbReference>
<dbReference type="Proteomes" id="UP000007460">
    <property type="component" value="Chromosome"/>
</dbReference>
<evidence type="ECO:0000256" key="2">
    <source>
        <dbReference type="PROSITE-ProRule" id="PRU00169"/>
    </source>
</evidence>
<dbReference type="EMBL" id="CP001751">
    <property type="protein sequence ID" value="ADE40120.1"/>
    <property type="molecule type" value="Genomic_DNA"/>
</dbReference>
<dbReference type="eggNOG" id="COG2197">
    <property type="taxonomic scope" value="Bacteria"/>
</dbReference>
<dbReference type="OrthoDB" id="9805444at2"/>
<evidence type="ECO:0000313" key="6">
    <source>
        <dbReference type="Proteomes" id="UP000007460"/>
    </source>
</evidence>
<dbReference type="InterPro" id="IPR036388">
    <property type="entry name" value="WH-like_DNA-bd_sf"/>
</dbReference>
<dbReference type="PANTHER" id="PTHR43214">
    <property type="entry name" value="TWO-COMPONENT RESPONSE REGULATOR"/>
    <property type="match status" value="1"/>
</dbReference>
<dbReference type="EC" id="1.12.7.2" evidence="5"/>
<dbReference type="Pfam" id="PF00196">
    <property type="entry name" value="GerE"/>
    <property type="match status" value="1"/>
</dbReference>
<sequence length="207" mass="22505">MRILFGYANGVCRDFVQNHLLDDLSKIQVMTASTLGQCIELTGDAKDIDVVALDLNMPDMKGVQGLSRMRGALPNEVPVALMGHTLDPQQMRDALRLGAAGFLPYSMTSDALLSALRLMASGEIFIPVSVAEHVQIAKPSTAKDTFLSKREREVLDGLLSGHSNKQIAERIGLSEVTIKYHLKSLRSKLGARNRTHAALRAIELGIG</sequence>
<dbReference type="SMART" id="SM00448">
    <property type="entry name" value="REC"/>
    <property type="match status" value="1"/>
</dbReference>